<proteinExistence type="predicted"/>
<keyword evidence="2" id="KW-1185">Reference proteome</keyword>
<gene>
    <name evidence="1" type="ORF">PFISCL1PPCAC_6519</name>
</gene>
<reference evidence="1" key="1">
    <citation type="submission" date="2023-10" db="EMBL/GenBank/DDBJ databases">
        <title>Genome assembly of Pristionchus species.</title>
        <authorList>
            <person name="Yoshida K."/>
            <person name="Sommer R.J."/>
        </authorList>
    </citation>
    <scope>NUCLEOTIDE SEQUENCE</scope>
    <source>
        <strain evidence="1">RS5133</strain>
    </source>
</reference>
<sequence length="73" mass="8513">HDGDSLLTKFFDSSRGRKFIGEVLKYLNRAEIILASFNERSDHTEIRIRRIVVDHPEYLISFSISTVDEELSE</sequence>
<name>A0AAV5VAG5_9BILA</name>
<evidence type="ECO:0000313" key="2">
    <source>
        <dbReference type="Proteomes" id="UP001432322"/>
    </source>
</evidence>
<dbReference type="AlphaFoldDB" id="A0AAV5VAG5"/>
<feature type="non-terminal residue" evidence="1">
    <location>
        <position position="73"/>
    </location>
</feature>
<accession>A0AAV5VAG5</accession>
<dbReference type="Proteomes" id="UP001432322">
    <property type="component" value="Unassembled WGS sequence"/>
</dbReference>
<evidence type="ECO:0000313" key="1">
    <source>
        <dbReference type="EMBL" id="GMT15222.1"/>
    </source>
</evidence>
<dbReference type="EMBL" id="BTSY01000002">
    <property type="protein sequence ID" value="GMT15222.1"/>
    <property type="molecule type" value="Genomic_DNA"/>
</dbReference>
<protein>
    <submittedName>
        <fullName evidence="1">Uncharacterized protein</fullName>
    </submittedName>
</protein>
<organism evidence="1 2">
    <name type="scientific">Pristionchus fissidentatus</name>
    <dbReference type="NCBI Taxonomy" id="1538716"/>
    <lineage>
        <taxon>Eukaryota</taxon>
        <taxon>Metazoa</taxon>
        <taxon>Ecdysozoa</taxon>
        <taxon>Nematoda</taxon>
        <taxon>Chromadorea</taxon>
        <taxon>Rhabditida</taxon>
        <taxon>Rhabditina</taxon>
        <taxon>Diplogasteromorpha</taxon>
        <taxon>Diplogasteroidea</taxon>
        <taxon>Neodiplogasteridae</taxon>
        <taxon>Pristionchus</taxon>
    </lineage>
</organism>
<comment type="caution">
    <text evidence="1">The sequence shown here is derived from an EMBL/GenBank/DDBJ whole genome shotgun (WGS) entry which is preliminary data.</text>
</comment>
<feature type="non-terminal residue" evidence="1">
    <location>
        <position position="1"/>
    </location>
</feature>